<dbReference type="EMBL" id="AP023036">
    <property type="protein sequence ID" value="BCD46046.1"/>
    <property type="molecule type" value="Genomic_DNA"/>
</dbReference>
<sequence>MCFVVSDSLKLARERAQQVAKESSTKQLAEQSQKAVKDFIEQGQPALKELINQGQGQCRQWPKKMFSCPPATVLFSK</sequence>
<evidence type="ECO:0000313" key="2">
    <source>
        <dbReference type="EMBL" id="BCD69722.1"/>
    </source>
</evidence>
<dbReference type="AlphaFoldDB" id="A0A6J4CYF5"/>
<accession>A0A6J4CYF5</accession>
<protein>
    <submittedName>
        <fullName evidence="2">Uncharacterized protein</fullName>
    </submittedName>
</protein>
<proteinExistence type="predicted"/>
<name>A0A6J4CYF5_9HELI</name>
<gene>
    <name evidence="1" type="ORF">NHP190020_10850</name>
    <name evidence="2" type="ORF">SNTW_03670</name>
</gene>
<evidence type="ECO:0000313" key="4">
    <source>
        <dbReference type="Proteomes" id="UP000509742"/>
    </source>
</evidence>
<dbReference type="Proteomes" id="UP000509742">
    <property type="component" value="Chromosome"/>
</dbReference>
<dbReference type="GeneID" id="69702988"/>
<reference evidence="1 4" key="2">
    <citation type="submission" date="2020-04" db="EMBL/GenBank/DDBJ databases">
        <title>Genomic analysis of gastric non-Helicobacter pylori Helicobacters isolated in Japan.</title>
        <authorList>
            <person name="Suzuki M."/>
            <person name="Rimbara E."/>
        </authorList>
    </citation>
    <scope>NUCLEOTIDE SEQUENCE [LARGE SCALE GENOMIC DNA]</scope>
    <source>
        <strain evidence="1 4">NHP19-0020</strain>
    </source>
</reference>
<keyword evidence="4" id="KW-1185">Reference proteome</keyword>
<dbReference type="Proteomes" id="UP000317935">
    <property type="component" value="Chromosome"/>
</dbReference>
<organism evidence="2 3">
    <name type="scientific">Helicobacter suis</name>
    <dbReference type="NCBI Taxonomy" id="104628"/>
    <lineage>
        <taxon>Bacteria</taxon>
        <taxon>Pseudomonadati</taxon>
        <taxon>Campylobacterota</taxon>
        <taxon>Epsilonproteobacteria</taxon>
        <taxon>Campylobacterales</taxon>
        <taxon>Helicobacteraceae</taxon>
        <taxon>Helicobacter</taxon>
    </lineage>
</organism>
<dbReference type="EMBL" id="AP019774">
    <property type="protein sequence ID" value="BCD69722.1"/>
    <property type="molecule type" value="Genomic_DNA"/>
</dbReference>
<evidence type="ECO:0000313" key="1">
    <source>
        <dbReference type="EMBL" id="BCD46046.1"/>
    </source>
</evidence>
<reference evidence="2 3" key="1">
    <citation type="submission" date="2019-06" db="EMBL/GenBank/DDBJ databases">
        <title>Complete genome sequence of Helicobacter suis SNTW101c.</title>
        <authorList>
            <person name="Rimbara E."/>
            <person name="Suzuki M."/>
            <person name="Matsui H."/>
            <person name="Nakamura M."/>
            <person name="Mori S."/>
            <person name="Shibayama K."/>
        </authorList>
    </citation>
    <scope>NUCLEOTIDE SEQUENCE [LARGE SCALE GENOMIC DNA]</scope>
    <source>
        <strain evidence="2 3">SNTW101c</strain>
    </source>
</reference>
<dbReference type="RefSeq" id="WP_034375887.1">
    <property type="nucleotide sequence ID" value="NZ_AP019774.1"/>
</dbReference>
<evidence type="ECO:0000313" key="3">
    <source>
        <dbReference type="Proteomes" id="UP000317935"/>
    </source>
</evidence>